<comment type="caution">
    <text evidence="1">The sequence shown here is derived from an EMBL/GenBank/DDBJ whole genome shotgun (WGS) entry which is preliminary data.</text>
</comment>
<protein>
    <submittedName>
        <fullName evidence="1">Glycoside hydrolase family 1 protein</fullName>
    </submittedName>
</protein>
<reference evidence="1 2" key="1">
    <citation type="submission" date="2019-01" db="EMBL/GenBank/DDBJ databases">
        <title>Genome sequence of the Antarctic species Gelidibacter gilvus ACAM 158(T).</title>
        <authorList>
            <person name="Bowman J.P."/>
        </authorList>
    </citation>
    <scope>NUCLEOTIDE SEQUENCE [LARGE SCALE GENOMIC DNA]</scope>
    <source>
        <strain evidence="1 2">IC158</strain>
    </source>
</reference>
<keyword evidence="2" id="KW-1185">Reference proteome</keyword>
<proteinExistence type="predicted"/>
<dbReference type="InterPro" id="IPR001360">
    <property type="entry name" value="Glyco_hydro_1"/>
</dbReference>
<dbReference type="GO" id="GO:0004553">
    <property type="term" value="F:hydrolase activity, hydrolyzing O-glycosyl compounds"/>
    <property type="evidence" value="ECO:0007669"/>
    <property type="project" value="InterPro"/>
</dbReference>
<evidence type="ECO:0000313" key="2">
    <source>
        <dbReference type="Proteomes" id="UP000289792"/>
    </source>
</evidence>
<dbReference type="AlphaFoldDB" id="A0A4Q0XDH0"/>
<name>A0A4Q0XDH0_9FLAO</name>
<gene>
    <name evidence="1" type="ORF">ESZ48_18395</name>
</gene>
<dbReference type="EMBL" id="SDDZ01000019">
    <property type="protein sequence ID" value="RXJ44370.1"/>
    <property type="molecule type" value="Genomic_DNA"/>
</dbReference>
<dbReference type="SUPFAM" id="SSF51445">
    <property type="entry name" value="(Trans)glycosidases"/>
    <property type="match status" value="1"/>
</dbReference>
<dbReference type="RefSeq" id="WP_129018970.1">
    <property type="nucleotide sequence ID" value="NZ_SDDZ01000019.1"/>
</dbReference>
<dbReference type="PANTHER" id="PTHR12631:SF10">
    <property type="entry name" value="BETA-XYLOSIDASE-LIKE PROTEIN-RELATED"/>
    <property type="match status" value="1"/>
</dbReference>
<dbReference type="InterPro" id="IPR017853">
    <property type="entry name" value="GH"/>
</dbReference>
<accession>A0A4Q0XDH0</accession>
<keyword evidence="1" id="KW-0378">Hydrolase</keyword>
<dbReference type="InterPro" id="IPR051923">
    <property type="entry name" value="Glycosyl_Hydrolase_39"/>
</dbReference>
<dbReference type="Gene3D" id="3.20.20.80">
    <property type="entry name" value="Glycosidases"/>
    <property type="match status" value="1"/>
</dbReference>
<dbReference type="Proteomes" id="UP000289792">
    <property type="component" value="Unassembled WGS sequence"/>
</dbReference>
<sequence>MAAESFLKYVDKKYGHEAYDGDQYGGAGGKDGSGLPQNNPGNFMFATGIECSYPTIDKGKTRRDLLKECHHYDRWEEDLGLVKEMGLKVLRYGLPYYAIHIAENKFDWTFADKVMNEMKRLEITPILDLMHFGVPDWIGNFQNAELPIHFANYAAAVAKRYPWVKYYTPVNEIYVTAKMSAKEGVWNEQLKSDRAFVTALKNVTAASILATHQIAAHRPDCVIVQSESAEYIHEAYLQKSPEIVIANKIRFLALDLLYANHPDADIYMYLMDNGMTRKEYEWFMAGEPPGYQVTGNDYYGRNEKIRLKNGETMIAPDVWGWYLITKEYYNRYKKPVMHTETNVFNKEEAPSWLWKQWLNILRMREDGTPVLGFTWYSLIDQVDWDIGLSKKVGTINECGLFNMNRKPNPVAGAYKMLLEEFGQITIVPYGEMLEITDRPASLKVEV</sequence>
<organism evidence="1 2">
    <name type="scientific">Gelidibacter gilvus</name>
    <dbReference type="NCBI Taxonomy" id="59602"/>
    <lineage>
        <taxon>Bacteria</taxon>
        <taxon>Pseudomonadati</taxon>
        <taxon>Bacteroidota</taxon>
        <taxon>Flavobacteriia</taxon>
        <taxon>Flavobacteriales</taxon>
        <taxon>Flavobacteriaceae</taxon>
        <taxon>Gelidibacter</taxon>
    </lineage>
</organism>
<evidence type="ECO:0000313" key="1">
    <source>
        <dbReference type="EMBL" id="RXJ44370.1"/>
    </source>
</evidence>
<dbReference type="OrthoDB" id="9765195at2"/>
<dbReference type="Pfam" id="PF00232">
    <property type="entry name" value="Glyco_hydro_1"/>
    <property type="match status" value="1"/>
</dbReference>
<dbReference type="PANTHER" id="PTHR12631">
    <property type="entry name" value="ALPHA-L-IDURONIDASE"/>
    <property type="match status" value="1"/>
</dbReference>
<dbReference type="GO" id="GO:0005975">
    <property type="term" value="P:carbohydrate metabolic process"/>
    <property type="evidence" value="ECO:0007669"/>
    <property type="project" value="InterPro"/>
</dbReference>